<keyword evidence="1" id="KW-0732">Signal</keyword>
<dbReference type="RefSeq" id="WP_037258089.1">
    <property type="nucleotide sequence ID" value="NZ_QHKI01000002.1"/>
</dbReference>
<protein>
    <submittedName>
        <fullName evidence="2">Aspartate carbamoyltransferase</fullName>
    </submittedName>
</protein>
<reference evidence="2 3" key="1">
    <citation type="submission" date="2018-05" db="EMBL/GenBank/DDBJ databases">
        <title>Evolution of GPA BGCs.</title>
        <authorList>
            <person name="Waglechner N."/>
            <person name="Wright G.D."/>
        </authorList>
    </citation>
    <scope>NUCLEOTIDE SEQUENCE [LARGE SCALE GENOMIC DNA]</scope>
    <source>
        <strain evidence="2 3">A82846</strain>
    </source>
</reference>
<evidence type="ECO:0000256" key="1">
    <source>
        <dbReference type="SAM" id="SignalP"/>
    </source>
</evidence>
<dbReference type="OrthoDB" id="5573113at2"/>
<keyword evidence="2" id="KW-0808">Transferase</keyword>
<evidence type="ECO:0000313" key="3">
    <source>
        <dbReference type="Proteomes" id="UP000287547"/>
    </source>
</evidence>
<gene>
    <name evidence="2" type="ORF">DMH04_03315</name>
</gene>
<dbReference type="GO" id="GO:0016740">
    <property type="term" value="F:transferase activity"/>
    <property type="evidence" value="ECO:0007669"/>
    <property type="project" value="UniProtKB-KW"/>
</dbReference>
<proteinExistence type="predicted"/>
<feature type="chain" id="PRO_5019186170" evidence="1">
    <location>
        <begin position="22"/>
        <end position="163"/>
    </location>
</feature>
<name>A0A428ZR17_KIBAR</name>
<dbReference type="AlphaFoldDB" id="A0A428ZR17"/>
<comment type="caution">
    <text evidence="2">The sequence shown here is derived from an EMBL/GenBank/DDBJ whole genome shotgun (WGS) entry which is preliminary data.</text>
</comment>
<dbReference type="Proteomes" id="UP000287547">
    <property type="component" value="Unassembled WGS sequence"/>
</dbReference>
<dbReference type="PROSITE" id="PS51257">
    <property type="entry name" value="PROKAR_LIPOPROTEIN"/>
    <property type="match status" value="1"/>
</dbReference>
<evidence type="ECO:0000313" key="2">
    <source>
        <dbReference type="EMBL" id="RSM90508.1"/>
    </source>
</evidence>
<accession>A0A428ZR17</accession>
<feature type="signal peptide" evidence="1">
    <location>
        <begin position="1"/>
        <end position="21"/>
    </location>
</feature>
<dbReference type="EMBL" id="QHKI01000002">
    <property type="protein sequence ID" value="RSM90508.1"/>
    <property type="molecule type" value="Genomic_DNA"/>
</dbReference>
<sequence>MIAGKSVAALLCLAILGTACSAPTPDQDRQALVAEKGKSVMPFDLDKTTHRFTPREDGLLQEVFADTPGDTYQVNLIREHIAAEADRFRRGDFSDPATIHGPAMPGLSELSSSATKITIDKADLPDGASLTFRTTDPTLVKALHAWGEAQVADHGKHAEHGSK</sequence>
<organism evidence="2 3">
    <name type="scientific">Kibdelosporangium aridum</name>
    <dbReference type="NCBI Taxonomy" id="2030"/>
    <lineage>
        <taxon>Bacteria</taxon>
        <taxon>Bacillati</taxon>
        <taxon>Actinomycetota</taxon>
        <taxon>Actinomycetes</taxon>
        <taxon>Pseudonocardiales</taxon>
        <taxon>Pseudonocardiaceae</taxon>
        <taxon>Kibdelosporangium</taxon>
    </lineage>
</organism>